<dbReference type="SUPFAM" id="SSF53901">
    <property type="entry name" value="Thiolase-like"/>
    <property type="match status" value="1"/>
</dbReference>
<dbReference type="EMBL" id="VJZC01000667">
    <property type="protein sequence ID" value="MPY63913.1"/>
    <property type="molecule type" value="Genomic_DNA"/>
</dbReference>
<evidence type="ECO:0000256" key="2">
    <source>
        <dbReference type="ARBA" id="ARBA00022553"/>
    </source>
</evidence>
<dbReference type="GO" id="GO:0006633">
    <property type="term" value="P:fatty acid biosynthetic process"/>
    <property type="evidence" value="ECO:0007669"/>
    <property type="project" value="TreeGrafter"/>
</dbReference>
<sequence length="113" mass="12103">MSNEYLCTEANDTGETASGSGRIAIVGLSCRLPGASDSDAFWSMLRKGSDALADVPAKRFGTGAGTYYGGFLDQVERFDPGFFGISPREAVMVDPQQRLMLELAWEALEDAGI</sequence>
<dbReference type="InterPro" id="IPR016039">
    <property type="entry name" value="Thiolase-like"/>
</dbReference>
<dbReference type="PANTHER" id="PTHR43775:SF37">
    <property type="entry name" value="SI:DKEY-61P9.11"/>
    <property type="match status" value="1"/>
</dbReference>
<dbReference type="RefSeq" id="WP_152777146.1">
    <property type="nucleotide sequence ID" value="NZ_VJZC01000667.1"/>
</dbReference>
<dbReference type="InterPro" id="IPR050091">
    <property type="entry name" value="PKS_NRPS_Biosynth_Enz"/>
</dbReference>
<dbReference type="InterPro" id="IPR014030">
    <property type="entry name" value="Ketoacyl_synth_N"/>
</dbReference>
<evidence type="ECO:0000313" key="4">
    <source>
        <dbReference type="EMBL" id="MPY63913.1"/>
    </source>
</evidence>
<dbReference type="InterPro" id="IPR020841">
    <property type="entry name" value="PKS_Beta-ketoAc_synthase_dom"/>
</dbReference>
<feature type="non-terminal residue" evidence="4">
    <location>
        <position position="113"/>
    </location>
</feature>
<dbReference type="Pfam" id="PF00109">
    <property type="entry name" value="ketoacyl-synt"/>
    <property type="match status" value="1"/>
</dbReference>
<keyword evidence="5" id="KW-1185">Reference proteome</keyword>
<dbReference type="Proteomes" id="UP000400924">
    <property type="component" value="Unassembled WGS sequence"/>
</dbReference>
<dbReference type="AlphaFoldDB" id="A0A5N8XX11"/>
<accession>A0A5N8XX11</accession>
<gene>
    <name evidence="4" type="ORF">FNH08_44160</name>
</gene>
<reference evidence="4 5" key="1">
    <citation type="submission" date="2019-07" db="EMBL/GenBank/DDBJ databases">
        <title>New species of Amycolatopsis and Streptomyces.</title>
        <authorList>
            <person name="Duangmal K."/>
            <person name="Teo W.F.A."/>
            <person name="Lipun K."/>
        </authorList>
    </citation>
    <scope>NUCLEOTIDE SEQUENCE [LARGE SCALE GENOMIC DNA]</scope>
    <source>
        <strain evidence="4 5">NBRC 106415</strain>
    </source>
</reference>
<dbReference type="GO" id="GO:0004312">
    <property type="term" value="F:fatty acid synthase activity"/>
    <property type="evidence" value="ECO:0007669"/>
    <property type="project" value="TreeGrafter"/>
</dbReference>
<feature type="domain" description="Ketosynthase family 3 (KS3)" evidence="3">
    <location>
        <begin position="20"/>
        <end position="113"/>
    </location>
</feature>
<organism evidence="4 5">
    <name type="scientific">Streptomyces spongiae</name>
    <dbReference type="NCBI Taxonomy" id="565072"/>
    <lineage>
        <taxon>Bacteria</taxon>
        <taxon>Bacillati</taxon>
        <taxon>Actinomycetota</taxon>
        <taxon>Actinomycetes</taxon>
        <taxon>Kitasatosporales</taxon>
        <taxon>Streptomycetaceae</taxon>
        <taxon>Streptomyces</taxon>
    </lineage>
</organism>
<keyword evidence="1" id="KW-0596">Phosphopantetheine</keyword>
<comment type="caution">
    <text evidence="4">The sequence shown here is derived from an EMBL/GenBank/DDBJ whole genome shotgun (WGS) entry which is preliminary data.</text>
</comment>
<proteinExistence type="predicted"/>
<keyword evidence="2" id="KW-0597">Phosphoprotein</keyword>
<protein>
    <recommendedName>
        <fullName evidence="3">Ketosynthase family 3 (KS3) domain-containing protein</fullName>
    </recommendedName>
</protein>
<name>A0A5N8XX11_9ACTN</name>
<dbReference type="Gene3D" id="3.40.47.10">
    <property type="match status" value="1"/>
</dbReference>
<dbReference type="PANTHER" id="PTHR43775">
    <property type="entry name" value="FATTY ACID SYNTHASE"/>
    <property type="match status" value="1"/>
</dbReference>
<evidence type="ECO:0000259" key="3">
    <source>
        <dbReference type="PROSITE" id="PS52004"/>
    </source>
</evidence>
<dbReference type="PROSITE" id="PS52004">
    <property type="entry name" value="KS3_2"/>
    <property type="match status" value="1"/>
</dbReference>
<evidence type="ECO:0000313" key="5">
    <source>
        <dbReference type="Proteomes" id="UP000400924"/>
    </source>
</evidence>
<evidence type="ECO:0000256" key="1">
    <source>
        <dbReference type="ARBA" id="ARBA00022450"/>
    </source>
</evidence>
<dbReference type="OrthoDB" id="4571618at2"/>